<keyword evidence="2" id="KW-1185">Reference proteome</keyword>
<dbReference type="HOGENOM" id="CLU_2780989_0_0_1"/>
<accession>A0A061EVG5</accession>
<dbReference type="EMBL" id="CM001883">
    <property type="protein sequence ID" value="EOY08791.1"/>
    <property type="molecule type" value="Genomic_DNA"/>
</dbReference>
<dbReference type="AlphaFoldDB" id="A0A061EVG5"/>
<evidence type="ECO:0000313" key="1">
    <source>
        <dbReference type="EMBL" id="EOY08791.1"/>
    </source>
</evidence>
<protein>
    <submittedName>
        <fullName evidence="1">Uncharacterized protein</fullName>
    </submittedName>
</protein>
<sequence>MTSYVRFLKNILSKKRKLVSDSRATSEVFMESQPVDPFKVSLISESEPNNEKVIECVNDLNFPSRVLGT</sequence>
<organism evidence="1 2">
    <name type="scientific">Theobroma cacao</name>
    <name type="common">Cacao</name>
    <name type="synonym">Cocoa</name>
    <dbReference type="NCBI Taxonomy" id="3641"/>
    <lineage>
        <taxon>Eukaryota</taxon>
        <taxon>Viridiplantae</taxon>
        <taxon>Streptophyta</taxon>
        <taxon>Embryophyta</taxon>
        <taxon>Tracheophyta</taxon>
        <taxon>Spermatophyta</taxon>
        <taxon>Magnoliopsida</taxon>
        <taxon>eudicotyledons</taxon>
        <taxon>Gunneridae</taxon>
        <taxon>Pentapetalae</taxon>
        <taxon>rosids</taxon>
        <taxon>malvids</taxon>
        <taxon>Malvales</taxon>
        <taxon>Malvaceae</taxon>
        <taxon>Byttnerioideae</taxon>
        <taxon>Theobroma</taxon>
    </lineage>
</organism>
<proteinExistence type="predicted"/>
<dbReference type="Gramene" id="EOY08791">
    <property type="protein sequence ID" value="EOY08791"/>
    <property type="gene ID" value="TCM_023950"/>
</dbReference>
<name>A0A061EVG5_THECC</name>
<reference evidence="1 2" key="1">
    <citation type="journal article" date="2013" name="Genome Biol.">
        <title>The genome sequence of the most widely cultivated cacao type and its use to identify candidate genes regulating pod color.</title>
        <authorList>
            <person name="Motamayor J.C."/>
            <person name="Mockaitis K."/>
            <person name="Schmutz J."/>
            <person name="Haiminen N."/>
            <person name="Iii D.L."/>
            <person name="Cornejo O."/>
            <person name="Findley S.D."/>
            <person name="Zheng P."/>
            <person name="Utro F."/>
            <person name="Royaert S."/>
            <person name="Saski C."/>
            <person name="Jenkins J."/>
            <person name="Podicheti R."/>
            <person name="Zhao M."/>
            <person name="Scheffler B.E."/>
            <person name="Stack J.C."/>
            <person name="Feltus F.A."/>
            <person name="Mustiga G.M."/>
            <person name="Amores F."/>
            <person name="Phillips W."/>
            <person name="Marelli J.P."/>
            <person name="May G.D."/>
            <person name="Shapiro H."/>
            <person name="Ma J."/>
            <person name="Bustamante C.D."/>
            <person name="Schnell R.J."/>
            <person name="Main D."/>
            <person name="Gilbert D."/>
            <person name="Parida L."/>
            <person name="Kuhn D.N."/>
        </authorList>
    </citation>
    <scope>NUCLEOTIDE SEQUENCE [LARGE SCALE GENOMIC DNA]</scope>
    <source>
        <strain evidence="2">cv. Matina 1-6</strain>
    </source>
</reference>
<evidence type="ECO:0000313" key="2">
    <source>
        <dbReference type="Proteomes" id="UP000026915"/>
    </source>
</evidence>
<dbReference type="Proteomes" id="UP000026915">
    <property type="component" value="Chromosome 5"/>
</dbReference>
<gene>
    <name evidence="1" type="ORF">TCM_023950</name>
</gene>
<dbReference type="InParanoid" id="A0A061EVG5"/>